<protein>
    <submittedName>
        <fullName evidence="2">Uncharacterized protein</fullName>
    </submittedName>
</protein>
<proteinExistence type="predicted"/>
<evidence type="ECO:0000256" key="1">
    <source>
        <dbReference type="SAM" id="MobiDB-lite"/>
    </source>
</evidence>
<dbReference type="RefSeq" id="WP_229343625.1">
    <property type="nucleotide sequence ID" value="NZ_JAINUL010000001.1"/>
</dbReference>
<name>A0ABS8EGV1_9ACTN</name>
<comment type="caution">
    <text evidence="2">The sequence shown here is derived from an EMBL/GenBank/DDBJ whole genome shotgun (WGS) entry which is preliminary data.</text>
</comment>
<dbReference type="EMBL" id="JAINUL010000001">
    <property type="protein sequence ID" value="MCC0100247.1"/>
    <property type="molecule type" value="Genomic_DNA"/>
</dbReference>
<evidence type="ECO:0000313" key="2">
    <source>
        <dbReference type="EMBL" id="MCC0100247.1"/>
    </source>
</evidence>
<evidence type="ECO:0000313" key="3">
    <source>
        <dbReference type="Proteomes" id="UP001520654"/>
    </source>
</evidence>
<accession>A0ABS8EGV1</accession>
<keyword evidence="3" id="KW-1185">Reference proteome</keyword>
<dbReference type="Proteomes" id="UP001520654">
    <property type="component" value="Unassembled WGS sequence"/>
</dbReference>
<organism evidence="2 3">
    <name type="scientific">Streptomyces flavotricini</name>
    <dbReference type="NCBI Taxonomy" id="66888"/>
    <lineage>
        <taxon>Bacteria</taxon>
        <taxon>Bacillati</taxon>
        <taxon>Actinomycetota</taxon>
        <taxon>Actinomycetes</taxon>
        <taxon>Kitasatosporales</taxon>
        <taxon>Streptomycetaceae</taxon>
        <taxon>Streptomyces</taxon>
    </lineage>
</organism>
<sequence length="90" mass="9526">MTSACPGGDQGYGAPGPGPAPRLVVQPPDHRGWRRVRCDGRSLGTAYRISDIAVFLAATGMEDAEDFDLTDPALVDWRGGGPDCWTPPEA</sequence>
<gene>
    <name evidence="2" type="ORF">K7B10_36815</name>
</gene>
<feature type="region of interest" description="Disordered" evidence="1">
    <location>
        <begin position="1"/>
        <end position="27"/>
    </location>
</feature>
<reference evidence="2 3" key="1">
    <citation type="submission" date="2021-08" db="EMBL/GenBank/DDBJ databases">
        <title>Genomic Architecture of Streptomyces flavotricini NGL1 and Streptomyces erythrochromogenes HMS4 With Differential Plant Beneficial attributes and laccase production capabilities.</title>
        <authorList>
            <person name="Salwan R."/>
            <person name="Kaur R."/>
            <person name="Sharma V."/>
        </authorList>
    </citation>
    <scope>NUCLEOTIDE SEQUENCE [LARGE SCALE GENOMIC DNA]</scope>
    <source>
        <strain evidence="2 3">NGL1</strain>
    </source>
</reference>